<dbReference type="GO" id="GO:0005789">
    <property type="term" value="C:endoplasmic reticulum membrane"/>
    <property type="evidence" value="ECO:0007669"/>
    <property type="project" value="UniProtKB-SubCell"/>
</dbReference>
<dbReference type="AlphaFoldDB" id="A0A7J6TGJ2"/>
<dbReference type="PANTHER" id="PTHR12886">
    <property type="entry name" value="PIG-M MANNOSYLTRANSFERASE"/>
    <property type="match status" value="1"/>
</dbReference>
<dbReference type="UniPathway" id="UPA00196"/>
<dbReference type="GO" id="GO:0006506">
    <property type="term" value="P:GPI anchor biosynthetic process"/>
    <property type="evidence" value="ECO:0007669"/>
    <property type="project" value="UniProtKB-UniPathway"/>
</dbReference>
<keyword evidence="5 11" id="KW-0328">Glycosyltransferase</keyword>
<keyword evidence="9 11" id="KW-1133">Transmembrane helix</keyword>
<accession>A0A7J6TGJ2</accession>
<sequence length="127" mass="14287">MLKDAGKSPSTASKLSAVWLLSPITLNVSTRGNADSLICLMVVATLYHIQREEWIRSALWFGLSVHMKIFPVIYAIPLVMYLNPDFLAFQRVGVLKALKLNSTQIWYTVISAGLFFVLLGILYYIYG</sequence>
<dbReference type="Pfam" id="PF05007">
    <property type="entry name" value="Mannosyl_trans"/>
    <property type="match status" value="1"/>
</dbReference>
<keyword evidence="6 11" id="KW-0808">Transferase</keyword>
<evidence type="ECO:0000256" key="5">
    <source>
        <dbReference type="ARBA" id="ARBA00022676"/>
    </source>
</evidence>
<feature type="transmembrane region" description="Helical" evidence="11">
    <location>
        <begin position="58"/>
        <end position="84"/>
    </location>
</feature>
<comment type="caution">
    <text evidence="11">Lacks conserved residue(s) required for the propagation of feature annotation.</text>
</comment>
<evidence type="ECO:0000256" key="1">
    <source>
        <dbReference type="ARBA" id="ARBA00004477"/>
    </source>
</evidence>
<evidence type="ECO:0000256" key="7">
    <source>
        <dbReference type="ARBA" id="ARBA00022692"/>
    </source>
</evidence>
<dbReference type="EMBL" id="JABANM010007465">
    <property type="protein sequence ID" value="KAF4744215.1"/>
    <property type="molecule type" value="Genomic_DNA"/>
</dbReference>
<evidence type="ECO:0000313" key="13">
    <source>
        <dbReference type="Proteomes" id="UP000574390"/>
    </source>
</evidence>
<dbReference type="EC" id="2.4.1.-" evidence="11"/>
<evidence type="ECO:0000313" key="12">
    <source>
        <dbReference type="EMBL" id="KAF4744215.1"/>
    </source>
</evidence>
<dbReference type="InterPro" id="IPR007704">
    <property type="entry name" value="PIG-M"/>
</dbReference>
<evidence type="ECO:0000256" key="3">
    <source>
        <dbReference type="ARBA" id="ARBA00011071"/>
    </source>
</evidence>
<comment type="pathway">
    <text evidence="2 11">Glycolipid biosynthesis; glycosylphosphatidylinositol-anchor biosynthesis.</text>
</comment>
<reference evidence="12 13" key="1">
    <citation type="submission" date="2020-04" db="EMBL/GenBank/DDBJ databases">
        <title>Perkinsus olseni comparative genomics.</title>
        <authorList>
            <person name="Bogema D.R."/>
        </authorList>
    </citation>
    <scope>NUCLEOTIDE SEQUENCE [LARGE SCALE GENOMIC DNA]</scope>
    <source>
        <strain evidence="12">ATCC PRA-205</strain>
    </source>
</reference>
<feature type="non-terminal residue" evidence="12">
    <location>
        <position position="127"/>
    </location>
</feature>
<evidence type="ECO:0000256" key="11">
    <source>
        <dbReference type="RuleBase" id="RU365064"/>
    </source>
</evidence>
<comment type="subcellular location">
    <subcellularLocation>
        <location evidence="1 11">Endoplasmic reticulum membrane</location>
        <topology evidence="1 11">Multi-pass membrane protein</topology>
    </subcellularLocation>
</comment>
<evidence type="ECO:0000256" key="10">
    <source>
        <dbReference type="ARBA" id="ARBA00023136"/>
    </source>
</evidence>
<evidence type="ECO:0000256" key="6">
    <source>
        <dbReference type="ARBA" id="ARBA00022679"/>
    </source>
</evidence>
<proteinExistence type="inferred from homology"/>
<evidence type="ECO:0000256" key="9">
    <source>
        <dbReference type="ARBA" id="ARBA00022989"/>
    </source>
</evidence>
<evidence type="ECO:0000256" key="4">
    <source>
        <dbReference type="ARBA" id="ARBA00022502"/>
    </source>
</evidence>
<comment type="similarity">
    <text evidence="3 11">Belongs to the PIGM family.</text>
</comment>
<keyword evidence="4 11" id="KW-0337">GPI-anchor biosynthesis</keyword>
<dbReference type="Proteomes" id="UP000574390">
    <property type="component" value="Unassembled WGS sequence"/>
</dbReference>
<dbReference type="GO" id="GO:0004376">
    <property type="term" value="F:GPI mannosyltransferase activity"/>
    <property type="evidence" value="ECO:0007669"/>
    <property type="project" value="InterPro"/>
</dbReference>
<feature type="transmembrane region" description="Helical" evidence="11">
    <location>
        <begin position="105"/>
        <end position="126"/>
    </location>
</feature>
<dbReference type="GO" id="GO:0051751">
    <property type="term" value="F:alpha-1,4-mannosyltransferase activity"/>
    <property type="evidence" value="ECO:0007669"/>
    <property type="project" value="InterPro"/>
</dbReference>
<keyword evidence="7 11" id="KW-0812">Transmembrane</keyword>
<dbReference type="GO" id="GO:1990529">
    <property type="term" value="C:glycosylphosphatidylinositol-mannosyltransferase I complex"/>
    <property type="evidence" value="ECO:0007669"/>
    <property type="project" value="TreeGrafter"/>
</dbReference>
<comment type="caution">
    <text evidence="12">The sequence shown here is derived from an EMBL/GenBank/DDBJ whole genome shotgun (WGS) entry which is preliminary data.</text>
</comment>
<organism evidence="12 13">
    <name type="scientific">Perkinsus olseni</name>
    <name type="common">Perkinsus atlanticus</name>
    <dbReference type="NCBI Taxonomy" id="32597"/>
    <lineage>
        <taxon>Eukaryota</taxon>
        <taxon>Sar</taxon>
        <taxon>Alveolata</taxon>
        <taxon>Perkinsozoa</taxon>
        <taxon>Perkinsea</taxon>
        <taxon>Perkinsida</taxon>
        <taxon>Perkinsidae</taxon>
        <taxon>Perkinsus</taxon>
    </lineage>
</organism>
<dbReference type="PANTHER" id="PTHR12886:SF0">
    <property type="entry name" value="GPI MANNOSYLTRANSFERASE 1"/>
    <property type="match status" value="1"/>
</dbReference>
<keyword evidence="8 11" id="KW-0256">Endoplasmic reticulum</keyword>
<evidence type="ECO:0000256" key="8">
    <source>
        <dbReference type="ARBA" id="ARBA00022824"/>
    </source>
</evidence>
<comment type="function">
    <text evidence="11">Catalytic subunit of the glycosylphosphatidylinositol-mannosyltransferase I complex which catalyzes the transfer of the first mannose, via an alpha-1,4 bond from a dolichol-phosphate-mannose (Dol-P-Man) to the glucosaminyl acyl phosphatidylinositol (GlcN-(acyl)PI) intermediate to generate alpha-D-Man-(1-&gt;4)-alpha-D-GlcN-(1-&gt;6)-(1-radyl,2-acyl-sn-glycero-3-phospho)-2-acyl-inositol and participates in the sixth step of the glycosylphosphatidylinositol-anchor biosynthesis.</text>
</comment>
<name>A0A7J6TGJ2_PEROL</name>
<protein>
    <recommendedName>
        <fullName evidence="11">GPI mannosyltransferase 1</fullName>
        <ecNumber evidence="11">2.4.1.-</ecNumber>
    </recommendedName>
    <alternativeName>
        <fullName evidence="11">GPI mannosyltransferase I</fullName>
    </alternativeName>
</protein>
<keyword evidence="10 11" id="KW-0472">Membrane</keyword>
<gene>
    <name evidence="12" type="ORF">FOZ62_021369</name>
</gene>
<evidence type="ECO:0000256" key="2">
    <source>
        <dbReference type="ARBA" id="ARBA00004687"/>
    </source>
</evidence>